<reference evidence="2" key="1">
    <citation type="submission" date="2014-11" db="EMBL/GenBank/DDBJ databases">
        <title>Hymenobacter sp. DG25B genome submission.</title>
        <authorList>
            <person name="Jung H.-Y."/>
            <person name="Kim M.K."/>
            <person name="Srinivasan S."/>
            <person name="Lim S."/>
        </authorList>
    </citation>
    <scope>NUCLEOTIDE SEQUENCE [LARGE SCALE GENOMIC DNA]</scope>
    <source>
        <strain evidence="2">DY59</strain>
    </source>
</reference>
<accession>A0A0A7KIH9</accession>
<gene>
    <name evidence="1" type="ORF">QR90_07900</name>
</gene>
<proteinExistence type="predicted"/>
<dbReference type="KEGG" id="dsw:QR90_07900"/>
<evidence type="ECO:0000313" key="2">
    <source>
        <dbReference type="Proteomes" id="UP000030634"/>
    </source>
</evidence>
<dbReference type="AlphaFoldDB" id="A0A0A7KIH9"/>
<dbReference type="STRING" id="1182571.QR90_07900"/>
<protein>
    <submittedName>
        <fullName evidence="1">Uncharacterized protein</fullName>
    </submittedName>
</protein>
<evidence type="ECO:0000313" key="1">
    <source>
        <dbReference type="EMBL" id="AIZ45054.1"/>
    </source>
</evidence>
<dbReference type="Proteomes" id="UP000030634">
    <property type="component" value="Chromosome"/>
</dbReference>
<dbReference type="HOGENOM" id="CLU_1913629_0_0_0"/>
<name>A0A0A7KIH9_9DEIO</name>
<dbReference type="EMBL" id="CP010028">
    <property type="protein sequence ID" value="AIZ45054.1"/>
    <property type="molecule type" value="Genomic_DNA"/>
</dbReference>
<organism evidence="1 2">
    <name type="scientific">Deinococcus radiopugnans</name>
    <dbReference type="NCBI Taxonomy" id="57497"/>
    <lineage>
        <taxon>Bacteria</taxon>
        <taxon>Thermotogati</taxon>
        <taxon>Deinococcota</taxon>
        <taxon>Deinococci</taxon>
        <taxon>Deinococcales</taxon>
        <taxon>Deinococcaceae</taxon>
        <taxon>Deinococcus</taxon>
    </lineage>
</organism>
<sequence>METSAAGAARDTQKNTALFRIEGGGGGKVEAAQSCGPGPVEEVAQAALLTLFAGRAGLLGAVRLGGFLTQFLGALLGVPKVKLHGGVLGARAAAAASLGPALMNLWCAAEGSGHIRRVAHTRCADWPRTGSP</sequence>